<dbReference type="PANTHER" id="PTHR12050">
    <property type="entry name" value="LEPTIN RECEPTOR-RELATED"/>
    <property type="match status" value="1"/>
</dbReference>
<evidence type="ECO:0000256" key="3">
    <source>
        <dbReference type="ARBA" id="ARBA00022692"/>
    </source>
</evidence>
<dbReference type="EMBL" id="JABFUD020000017">
    <property type="protein sequence ID" value="KAI5066778.1"/>
    <property type="molecule type" value="Genomic_DNA"/>
</dbReference>
<evidence type="ECO:0000313" key="7">
    <source>
        <dbReference type="EMBL" id="KAI5066778.1"/>
    </source>
</evidence>
<evidence type="ECO:0000256" key="4">
    <source>
        <dbReference type="ARBA" id="ARBA00022989"/>
    </source>
</evidence>
<feature type="transmembrane region" description="Helical" evidence="6">
    <location>
        <begin position="56"/>
        <end position="76"/>
    </location>
</feature>
<accession>A0A9D4UF17</accession>
<dbReference type="AlphaFoldDB" id="A0A9D4UF17"/>
<dbReference type="InterPro" id="IPR007262">
    <property type="entry name" value="Vps55/LEPROT"/>
</dbReference>
<keyword evidence="4 6" id="KW-1133">Transmembrane helix</keyword>
<evidence type="ECO:0008006" key="9">
    <source>
        <dbReference type="Google" id="ProtNLM"/>
    </source>
</evidence>
<keyword evidence="5 6" id="KW-0472">Membrane</keyword>
<evidence type="ECO:0000256" key="2">
    <source>
        <dbReference type="ARBA" id="ARBA00005645"/>
    </source>
</evidence>
<feature type="transmembrane region" description="Helical" evidence="6">
    <location>
        <begin position="115"/>
        <end position="136"/>
    </location>
</feature>
<dbReference type="GO" id="GO:0032511">
    <property type="term" value="P:late endosome to vacuole transport via multivesicular body sorting pathway"/>
    <property type="evidence" value="ECO:0007669"/>
    <property type="project" value="TreeGrafter"/>
</dbReference>
<evidence type="ECO:0000256" key="6">
    <source>
        <dbReference type="SAM" id="Phobius"/>
    </source>
</evidence>
<feature type="transmembrane region" description="Helical" evidence="6">
    <location>
        <begin position="88"/>
        <end position="109"/>
    </location>
</feature>
<keyword evidence="3 6" id="KW-0812">Transmembrane</keyword>
<proteinExistence type="inferred from homology"/>
<name>A0A9D4UF17_ADICA</name>
<comment type="subcellular location">
    <subcellularLocation>
        <location evidence="1">Membrane</location>
        <topology evidence="1">Multi-pass membrane protein</topology>
    </subcellularLocation>
</comment>
<protein>
    <recommendedName>
        <fullName evidence="9">Vacuolar protein sorting 55</fullName>
    </recommendedName>
</protein>
<evidence type="ECO:0000256" key="1">
    <source>
        <dbReference type="ARBA" id="ARBA00004141"/>
    </source>
</evidence>
<dbReference type="Pfam" id="PF04133">
    <property type="entry name" value="Vps55"/>
    <property type="match status" value="1"/>
</dbReference>
<organism evidence="7 8">
    <name type="scientific">Adiantum capillus-veneris</name>
    <name type="common">Maidenhair fern</name>
    <dbReference type="NCBI Taxonomy" id="13818"/>
    <lineage>
        <taxon>Eukaryota</taxon>
        <taxon>Viridiplantae</taxon>
        <taxon>Streptophyta</taxon>
        <taxon>Embryophyta</taxon>
        <taxon>Tracheophyta</taxon>
        <taxon>Polypodiopsida</taxon>
        <taxon>Polypodiidae</taxon>
        <taxon>Polypodiales</taxon>
        <taxon>Pteridineae</taxon>
        <taxon>Pteridaceae</taxon>
        <taxon>Vittarioideae</taxon>
        <taxon>Adiantum</taxon>
    </lineage>
</organism>
<dbReference type="Proteomes" id="UP000886520">
    <property type="component" value="Chromosome 17"/>
</dbReference>
<comment type="similarity">
    <text evidence="2">Belongs to the OB-RGRP/VPS55 family.</text>
</comment>
<feature type="transmembrane region" description="Helical" evidence="6">
    <location>
        <begin position="26"/>
        <end position="50"/>
    </location>
</feature>
<gene>
    <name evidence="7" type="ORF">GOP47_0017306</name>
</gene>
<comment type="caution">
    <text evidence="7">The sequence shown here is derived from an EMBL/GenBank/DDBJ whole genome shotgun (WGS) entry which is preliminary data.</text>
</comment>
<reference evidence="7" key="1">
    <citation type="submission" date="2021-01" db="EMBL/GenBank/DDBJ databases">
        <title>Adiantum capillus-veneris genome.</title>
        <authorList>
            <person name="Fang Y."/>
            <person name="Liao Q."/>
        </authorList>
    </citation>
    <scope>NUCLEOTIDE SEQUENCE</scope>
    <source>
        <strain evidence="7">H3</strain>
        <tissue evidence="7">Leaf</tissue>
    </source>
</reference>
<keyword evidence="8" id="KW-1185">Reference proteome</keyword>
<evidence type="ECO:0000313" key="8">
    <source>
        <dbReference type="Proteomes" id="UP000886520"/>
    </source>
</evidence>
<sequence>MSCCCEEGLLDDGPPYVRGCFDSCKLAGLALMLAASITLQILACALYHNWWPMLTLIMYVLIPMPFLFFGGGSIEAMSSMEAGEWANIAKFLMGFSVVGSLGIPSILYHAQIIDAAAMCMAFASFFVLMITVLLLAKTLDSDY</sequence>
<dbReference type="GO" id="GO:0016020">
    <property type="term" value="C:membrane"/>
    <property type="evidence" value="ECO:0007669"/>
    <property type="project" value="UniProtKB-SubCell"/>
</dbReference>
<evidence type="ECO:0000256" key="5">
    <source>
        <dbReference type="ARBA" id="ARBA00023136"/>
    </source>
</evidence>
<dbReference type="GO" id="GO:0005768">
    <property type="term" value="C:endosome"/>
    <property type="evidence" value="ECO:0007669"/>
    <property type="project" value="TreeGrafter"/>
</dbReference>
<dbReference type="OrthoDB" id="14246at2759"/>
<dbReference type="PANTHER" id="PTHR12050:SF0">
    <property type="entry name" value="RH04491P"/>
    <property type="match status" value="1"/>
</dbReference>